<dbReference type="PANTHER" id="PTHR30506:SF3">
    <property type="entry name" value="UPF0126 INNER MEMBRANE PROTEIN YADS-RELATED"/>
    <property type="match status" value="1"/>
</dbReference>
<reference evidence="9 10" key="1">
    <citation type="submission" date="2024-04" db="EMBL/GenBank/DDBJ databases">
        <title>Complete genome sequence of Nguyenibacter vanlangesis HBCM-1154, a strain capable of nitrogen fixation, IAA production, and phosphorus solubilization isolated from sugarcane soil.</title>
        <authorList>
            <person name="MY HANH P."/>
        </authorList>
    </citation>
    <scope>NUCLEOTIDE SEQUENCE [LARGE SCALE GENOMIC DNA]</scope>
    <source>
        <strain evidence="9 10">HBCM 1154</strain>
    </source>
</reference>
<evidence type="ECO:0000256" key="7">
    <source>
        <dbReference type="SAM" id="Phobius"/>
    </source>
</evidence>
<dbReference type="EMBL" id="CP152276">
    <property type="protein sequence ID" value="XAE43839.1"/>
    <property type="molecule type" value="Genomic_DNA"/>
</dbReference>
<protein>
    <submittedName>
        <fullName evidence="9">Trimeric intracellular cation channel family protein</fullName>
    </submittedName>
</protein>
<feature type="domain" description="Glycine transporter" evidence="8">
    <location>
        <begin position="11"/>
        <end position="82"/>
    </location>
</feature>
<keyword evidence="3" id="KW-1003">Cell membrane</keyword>
<evidence type="ECO:0000256" key="5">
    <source>
        <dbReference type="ARBA" id="ARBA00022989"/>
    </source>
</evidence>
<keyword evidence="6 7" id="KW-0472">Membrane</keyword>
<keyword evidence="10" id="KW-1185">Reference proteome</keyword>
<comment type="subcellular location">
    <subcellularLocation>
        <location evidence="1">Cell membrane</location>
        <topology evidence="1">Multi-pass membrane protein</topology>
    </subcellularLocation>
</comment>
<name>A0ABZ3D8D3_9PROT</name>
<feature type="transmembrane region" description="Helical" evidence="7">
    <location>
        <begin position="118"/>
        <end position="137"/>
    </location>
</feature>
<gene>
    <name evidence="9" type="ORF">AAC691_05235</name>
</gene>
<accession>A0ABZ3D8D3</accession>
<dbReference type="Pfam" id="PF03458">
    <property type="entry name" value="Gly_transporter"/>
    <property type="match status" value="2"/>
</dbReference>
<evidence type="ECO:0000256" key="2">
    <source>
        <dbReference type="ARBA" id="ARBA00008193"/>
    </source>
</evidence>
<comment type="similarity">
    <text evidence="2">Belongs to the UPF0126 family.</text>
</comment>
<feature type="domain" description="Glycine transporter" evidence="8">
    <location>
        <begin position="97"/>
        <end position="170"/>
    </location>
</feature>
<evidence type="ECO:0000256" key="4">
    <source>
        <dbReference type="ARBA" id="ARBA00022692"/>
    </source>
</evidence>
<dbReference type="RefSeq" id="WP_342629197.1">
    <property type="nucleotide sequence ID" value="NZ_CP152276.1"/>
</dbReference>
<evidence type="ECO:0000313" key="9">
    <source>
        <dbReference type="EMBL" id="XAE43839.1"/>
    </source>
</evidence>
<evidence type="ECO:0000256" key="3">
    <source>
        <dbReference type="ARBA" id="ARBA00022475"/>
    </source>
</evidence>
<feature type="transmembrane region" description="Helical" evidence="7">
    <location>
        <begin position="92"/>
        <end position="111"/>
    </location>
</feature>
<feature type="transmembrane region" description="Helical" evidence="7">
    <location>
        <begin position="35"/>
        <end position="54"/>
    </location>
</feature>
<evidence type="ECO:0000256" key="6">
    <source>
        <dbReference type="ARBA" id="ARBA00023136"/>
    </source>
</evidence>
<proteinExistence type="inferred from homology"/>
<dbReference type="Proteomes" id="UP001449795">
    <property type="component" value="Chromosome"/>
</dbReference>
<keyword evidence="4 7" id="KW-0812">Transmembrane</keyword>
<evidence type="ECO:0000256" key="1">
    <source>
        <dbReference type="ARBA" id="ARBA00004651"/>
    </source>
</evidence>
<organism evidence="9 10">
    <name type="scientific">Nguyenibacter vanlangensis</name>
    <dbReference type="NCBI Taxonomy" id="1216886"/>
    <lineage>
        <taxon>Bacteria</taxon>
        <taxon>Pseudomonadati</taxon>
        <taxon>Pseudomonadota</taxon>
        <taxon>Alphaproteobacteria</taxon>
        <taxon>Acetobacterales</taxon>
        <taxon>Acetobacteraceae</taxon>
        <taxon>Nguyenibacter</taxon>
    </lineage>
</organism>
<sequence>MRMDRIVLAGDLAGTMVFAAEGAMAAIGRGLDVFGVVVVACVVALGGGIIRDVLIGDTPPSAVRDWRYPALACLTGLALFAARHVLRPVPAWYPLAVLDAAGLSLFAVTGAEKALSRGLVPLGAALLGMVTAIGGGVMRDILVNRVPMVLVSDIYATAALAGALVVVAGHRLALPGRPVACAGAATCFGLRLLALHYGWHLPGATPPS</sequence>
<keyword evidence="5 7" id="KW-1133">Transmembrane helix</keyword>
<feature type="transmembrane region" description="Helical" evidence="7">
    <location>
        <begin position="149"/>
        <end position="167"/>
    </location>
</feature>
<dbReference type="InterPro" id="IPR005115">
    <property type="entry name" value="Gly_transporter"/>
</dbReference>
<dbReference type="PANTHER" id="PTHR30506">
    <property type="entry name" value="INNER MEMBRANE PROTEIN"/>
    <property type="match status" value="1"/>
</dbReference>
<evidence type="ECO:0000259" key="8">
    <source>
        <dbReference type="Pfam" id="PF03458"/>
    </source>
</evidence>
<evidence type="ECO:0000313" key="10">
    <source>
        <dbReference type="Proteomes" id="UP001449795"/>
    </source>
</evidence>